<dbReference type="EMBL" id="JAVYJV010000020">
    <property type="protein sequence ID" value="KAK4344000.1"/>
    <property type="molecule type" value="Genomic_DNA"/>
</dbReference>
<keyword evidence="2" id="KW-1185">Reference proteome</keyword>
<gene>
    <name evidence="1" type="ORF">RND71_037094</name>
</gene>
<proteinExistence type="predicted"/>
<evidence type="ECO:0000313" key="1">
    <source>
        <dbReference type="EMBL" id="KAK4344000.1"/>
    </source>
</evidence>
<dbReference type="AlphaFoldDB" id="A0AAE1R272"/>
<evidence type="ECO:0000313" key="2">
    <source>
        <dbReference type="Proteomes" id="UP001291623"/>
    </source>
</evidence>
<protein>
    <submittedName>
        <fullName evidence="1">Uncharacterized protein</fullName>
    </submittedName>
</protein>
<reference evidence="1" key="1">
    <citation type="submission" date="2023-12" db="EMBL/GenBank/DDBJ databases">
        <title>Genome assembly of Anisodus tanguticus.</title>
        <authorList>
            <person name="Wang Y.-J."/>
        </authorList>
    </citation>
    <scope>NUCLEOTIDE SEQUENCE</scope>
    <source>
        <strain evidence="1">KB-2021</strain>
        <tissue evidence="1">Leaf</tissue>
    </source>
</reference>
<organism evidence="1 2">
    <name type="scientific">Anisodus tanguticus</name>
    <dbReference type="NCBI Taxonomy" id="243964"/>
    <lineage>
        <taxon>Eukaryota</taxon>
        <taxon>Viridiplantae</taxon>
        <taxon>Streptophyta</taxon>
        <taxon>Embryophyta</taxon>
        <taxon>Tracheophyta</taxon>
        <taxon>Spermatophyta</taxon>
        <taxon>Magnoliopsida</taxon>
        <taxon>eudicotyledons</taxon>
        <taxon>Gunneridae</taxon>
        <taxon>Pentapetalae</taxon>
        <taxon>asterids</taxon>
        <taxon>lamiids</taxon>
        <taxon>Solanales</taxon>
        <taxon>Solanaceae</taxon>
        <taxon>Solanoideae</taxon>
        <taxon>Hyoscyameae</taxon>
        <taxon>Anisodus</taxon>
    </lineage>
</organism>
<dbReference type="Proteomes" id="UP001291623">
    <property type="component" value="Unassembled WGS sequence"/>
</dbReference>
<comment type="caution">
    <text evidence="1">The sequence shown here is derived from an EMBL/GenBank/DDBJ whole genome shotgun (WGS) entry which is preliminary data.</text>
</comment>
<accession>A0AAE1R272</accession>
<name>A0AAE1R272_9SOLA</name>
<sequence>MALFNFCRCFSESSDSESSRFVCNGNVCVLRDPKSSTDINFKKKNQQKRSFRIPFSQLSLRKFPMAR</sequence>